<evidence type="ECO:0000313" key="2">
    <source>
        <dbReference type="Proteomes" id="UP000318384"/>
    </source>
</evidence>
<sequence>MSTDYSIFLESDLTSPEYLFAPLLGINGGDAQFGLHIHGLVDVSCQQLDASYREVMREDYGEFGLDVNWMIGGTYDKETDIFKVMRILYEYAAVLVNANPERSLSLMRNGESFYVFNTRNRLILSPIYLESIPVIKSLFKKPFIIDEMIY</sequence>
<dbReference type="AlphaFoldDB" id="A0A517WQ16"/>
<evidence type="ECO:0000313" key="1">
    <source>
        <dbReference type="EMBL" id="QDU07351.1"/>
    </source>
</evidence>
<accession>A0A517WQ16</accession>
<proteinExistence type="predicted"/>
<name>A0A517WQ16_9PLAN</name>
<dbReference type="EMBL" id="CP037422">
    <property type="protein sequence ID" value="QDU07351.1"/>
    <property type="molecule type" value="Genomic_DNA"/>
</dbReference>
<keyword evidence="2" id="KW-1185">Reference proteome</keyword>
<gene>
    <name evidence="1" type="ORF">V202x_07030</name>
</gene>
<dbReference type="Proteomes" id="UP000318384">
    <property type="component" value="Chromosome"/>
</dbReference>
<dbReference type="OrthoDB" id="9922820at2"/>
<reference evidence="1 2" key="1">
    <citation type="submission" date="2019-03" db="EMBL/GenBank/DDBJ databases">
        <title>Deep-cultivation of Planctomycetes and their phenomic and genomic characterization uncovers novel biology.</title>
        <authorList>
            <person name="Wiegand S."/>
            <person name="Jogler M."/>
            <person name="Boedeker C."/>
            <person name="Pinto D."/>
            <person name="Vollmers J."/>
            <person name="Rivas-Marin E."/>
            <person name="Kohn T."/>
            <person name="Peeters S.H."/>
            <person name="Heuer A."/>
            <person name="Rast P."/>
            <person name="Oberbeckmann S."/>
            <person name="Bunk B."/>
            <person name="Jeske O."/>
            <person name="Meyerdierks A."/>
            <person name="Storesund J.E."/>
            <person name="Kallscheuer N."/>
            <person name="Luecker S."/>
            <person name="Lage O.M."/>
            <person name="Pohl T."/>
            <person name="Merkel B.J."/>
            <person name="Hornburger P."/>
            <person name="Mueller R.-W."/>
            <person name="Bruemmer F."/>
            <person name="Labrenz M."/>
            <person name="Spormann A.M."/>
            <person name="Op den Camp H."/>
            <person name="Overmann J."/>
            <person name="Amann R."/>
            <person name="Jetten M.S.M."/>
            <person name="Mascher T."/>
            <person name="Medema M.H."/>
            <person name="Devos D.P."/>
            <person name="Kaster A.-K."/>
            <person name="Ovreas L."/>
            <person name="Rohde M."/>
            <person name="Galperin M.Y."/>
            <person name="Jogler C."/>
        </authorList>
    </citation>
    <scope>NUCLEOTIDE SEQUENCE [LARGE SCALE GENOMIC DNA]</scope>
    <source>
        <strain evidence="1 2">V202</strain>
    </source>
</reference>
<protein>
    <submittedName>
        <fullName evidence="1">Uncharacterized protein</fullName>
    </submittedName>
</protein>
<dbReference type="RefSeq" id="WP_145171224.1">
    <property type="nucleotide sequence ID" value="NZ_CP037422.1"/>
</dbReference>
<organism evidence="1 2">
    <name type="scientific">Gimesia aquarii</name>
    <dbReference type="NCBI Taxonomy" id="2527964"/>
    <lineage>
        <taxon>Bacteria</taxon>
        <taxon>Pseudomonadati</taxon>
        <taxon>Planctomycetota</taxon>
        <taxon>Planctomycetia</taxon>
        <taxon>Planctomycetales</taxon>
        <taxon>Planctomycetaceae</taxon>
        <taxon>Gimesia</taxon>
    </lineage>
</organism>